<comment type="similarity">
    <text evidence="1">Belongs to the bacterial solute-binding protein 3 family.</text>
</comment>
<evidence type="ECO:0000259" key="5">
    <source>
        <dbReference type="SMART" id="SM00062"/>
    </source>
</evidence>
<dbReference type="PANTHER" id="PTHR30085:SF2">
    <property type="entry name" value="GLUTAMATE_ASPARTATE IMPORT SOLUTE-BINDING PROTEIN"/>
    <property type="match status" value="1"/>
</dbReference>
<dbReference type="InterPro" id="IPR051455">
    <property type="entry name" value="Bact_solute-bind_prot3"/>
</dbReference>
<dbReference type="Gene3D" id="3.40.190.10">
    <property type="entry name" value="Periplasmic binding protein-like II"/>
    <property type="match status" value="2"/>
</dbReference>
<dbReference type="SMART" id="SM00062">
    <property type="entry name" value="PBPb"/>
    <property type="match status" value="1"/>
</dbReference>
<dbReference type="CDD" id="cd13688">
    <property type="entry name" value="PBP2_GltI_DEBP"/>
    <property type="match status" value="1"/>
</dbReference>
<dbReference type="AlphaFoldDB" id="A0A7Y8KYU0"/>
<feature type="chain" id="PRO_5031458248" evidence="4">
    <location>
        <begin position="22"/>
        <end position="298"/>
    </location>
</feature>
<dbReference type="EMBL" id="VYGV01000012">
    <property type="protein sequence ID" value="NWF46453.1"/>
    <property type="molecule type" value="Genomic_DNA"/>
</dbReference>
<protein>
    <submittedName>
        <fullName evidence="6">Transporter substrate-binding domain-containing protein</fullName>
    </submittedName>
</protein>
<keyword evidence="3 4" id="KW-0732">Signal</keyword>
<feature type="domain" description="Solute-binding protein family 3/N-terminal" evidence="5">
    <location>
        <begin position="37"/>
        <end position="269"/>
    </location>
</feature>
<evidence type="ECO:0000256" key="3">
    <source>
        <dbReference type="ARBA" id="ARBA00022729"/>
    </source>
</evidence>
<evidence type="ECO:0000313" key="6">
    <source>
        <dbReference type="EMBL" id="NWF46453.1"/>
    </source>
</evidence>
<comment type="caution">
    <text evidence="6">The sequence shown here is derived from an EMBL/GenBank/DDBJ whole genome shotgun (WGS) entry which is preliminary data.</text>
</comment>
<evidence type="ECO:0000256" key="2">
    <source>
        <dbReference type="ARBA" id="ARBA00022448"/>
    </source>
</evidence>
<sequence length="298" mass="32957">MTMIRCLPPFLLMCCALSAQAQTPVLTTLQKISQTATINLGHRESSVPFSYYDGRRQVVGYSQDLMLAVTESIKRELKLPALAVKLVPVTSQNRIPLVQNGSVDLECGSTTHNRERARQVAFSVSIFQTSSRLLTHKDSGVTELADLSGRRVLVTAGTTSERQLMLHSESTGLRVDIATAKDHGEAFAQLQSGRAVAFLMDDAVLYGLRAKADKPDDWRVVGKPMAAEVYACMLRKDDAAFKAVVDRSLTQLMRSGEALKIYRRWFQSPIPPKGLNLNWPPPDALLELYRSPTDRPLG</sequence>
<gene>
    <name evidence="6" type="ORF">F3K02_14520</name>
</gene>
<keyword evidence="7" id="KW-1185">Reference proteome</keyword>
<dbReference type="Pfam" id="PF00497">
    <property type="entry name" value="SBP_bac_3"/>
    <property type="match status" value="1"/>
</dbReference>
<dbReference type="SUPFAM" id="SSF53850">
    <property type="entry name" value="Periplasmic binding protein-like II"/>
    <property type="match status" value="1"/>
</dbReference>
<dbReference type="Proteomes" id="UP000545507">
    <property type="component" value="Unassembled WGS sequence"/>
</dbReference>
<dbReference type="InterPro" id="IPR001638">
    <property type="entry name" value="Solute-binding_3/MltF_N"/>
</dbReference>
<evidence type="ECO:0000256" key="1">
    <source>
        <dbReference type="ARBA" id="ARBA00010333"/>
    </source>
</evidence>
<dbReference type="RefSeq" id="WP_177136335.1">
    <property type="nucleotide sequence ID" value="NZ_JAGPWB010000027.1"/>
</dbReference>
<name>A0A7Y8KYU0_9BURK</name>
<accession>A0A7Y8KYU0</accession>
<evidence type="ECO:0000256" key="4">
    <source>
        <dbReference type="SAM" id="SignalP"/>
    </source>
</evidence>
<dbReference type="GO" id="GO:0005576">
    <property type="term" value="C:extracellular region"/>
    <property type="evidence" value="ECO:0007669"/>
    <property type="project" value="TreeGrafter"/>
</dbReference>
<keyword evidence="2" id="KW-0813">Transport</keyword>
<reference evidence="6 7" key="1">
    <citation type="submission" date="2019-09" db="EMBL/GenBank/DDBJ databases">
        <title>Hydrogenophaga aromatica sp. nov., isolated from a para-xylene-degrading enrichment culture.</title>
        <authorList>
            <person name="Tancsics A."/>
            <person name="Banerjee S."/>
        </authorList>
    </citation>
    <scope>NUCLEOTIDE SEQUENCE [LARGE SCALE GENOMIC DNA]</scope>
    <source>
        <strain evidence="6 7">D2P1</strain>
    </source>
</reference>
<feature type="signal peptide" evidence="4">
    <location>
        <begin position="1"/>
        <end position="21"/>
    </location>
</feature>
<evidence type="ECO:0000313" key="7">
    <source>
        <dbReference type="Proteomes" id="UP000545507"/>
    </source>
</evidence>
<dbReference type="GO" id="GO:0006865">
    <property type="term" value="P:amino acid transport"/>
    <property type="evidence" value="ECO:0007669"/>
    <property type="project" value="TreeGrafter"/>
</dbReference>
<dbReference type="GO" id="GO:0030288">
    <property type="term" value="C:outer membrane-bounded periplasmic space"/>
    <property type="evidence" value="ECO:0007669"/>
    <property type="project" value="TreeGrafter"/>
</dbReference>
<organism evidence="6 7">
    <name type="scientific">Hydrogenophaga aromaticivorans</name>
    <dbReference type="NCBI Taxonomy" id="2610898"/>
    <lineage>
        <taxon>Bacteria</taxon>
        <taxon>Pseudomonadati</taxon>
        <taxon>Pseudomonadota</taxon>
        <taxon>Betaproteobacteria</taxon>
        <taxon>Burkholderiales</taxon>
        <taxon>Comamonadaceae</taxon>
        <taxon>Hydrogenophaga</taxon>
    </lineage>
</organism>
<proteinExistence type="inferred from homology"/>
<dbReference type="PANTHER" id="PTHR30085">
    <property type="entry name" value="AMINO ACID ABC TRANSPORTER PERMEASE"/>
    <property type="match status" value="1"/>
</dbReference>